<sequence>MEMRRQGTYVLVNLCARLKRSMDDWRKLPRSDPSHSLPWESCAVVGNSGSLIGAGHGADIDSHDMVLRINNSPIKGHEADVGARSTISLLNGWKIHWCGERPSCPCWPYGLDTAIATYVWEPYMRQDIARCRAAQPRAFIFVVDKDLEFLANRVVREYTERRIARLSPQERREELALRRKVRLGFSTGLLAVVMSFGLCRRLSLYGFDRDASQHHFFENRTRHEYLDHDFASEVEFYREVAAGNSSLGRVFPLPPTRLIK</sequence>
<name>A0A061QNG5_9CHLO</name>
<dbReference type="GO" id="GO:0008373">
    <property type="term" value="F:sialyltransferase activity"/>
    <property type="evidence" value="ECO:0007669"/>
    <property type="project" value="InterPro"/>
</dbReference>
<dbReference type="InterPro" id="IPR012163">
    <property type="entry name" value="Sialyl_trans"/>
</dbReference>
<evidence type="ECO:0000256" key="5">
    <source>
        <dbReference type="ARBA" id="ARBA00022692"/>
    </source>
</evidence>
<dbReference type="PANTHER" id="PTHR46779">
    <property type="entry name" value="BETA-1,6-GALACTOSYLTRANSFERASE GALT29A"/>
    <property type="match status" value="1"/>
</dbReference>
<keyword evidence="10" id="KW-0325">Glycoprotein</keyword>
<evidence type="ECO:0000256" key="1">
    <source>
        <dbReference type="ARBA" id="ARBA00004323"/>
    </source>
</evidence>
<evidence type="ECO:0000256" key="7">
    <source>
        <dbReference type="ARBA" id="ARBA00022989"/>
    </source>
</evidence>
<organism evidence="12">
    <name type="scientific">Tetraselmis sp. GSL018</name>
    <dbReference type="NCBI Taxonomy" id="582737"/>
    <lineage>
        <taxon>Eukaryota</taxon>
        <taxon>Viridiplantae</taxon>
        <taxon>Chlorophyta</taxon>
        <taxon>core chlorophytes</taxon>
        <taxon>Chlorodendrophyceae</taxon>
        <taxon>Chlorodendrales</taxon>
        <taxon>Chlorodendraceae</taxon>
        <taxon>Tetraselmis</taxon>
    </lineage>
</organism>
<keyword evidence="7" id="KW-1133">Transmembrane helix</keyword>
<evidence type="ECO:0000256" key="11">
    <source>
        <dbReference type="PIRSR" id="PIRSR005557-2"/>
    </source>
</evidence>
<gene>
    <name evidence="12" type="ORF">TSPGSL018_26753</name>
</gene>
<dbReference type="Gene3D" id="3.90.1480.20">
    <property type="entry name" value="Glycosyl transferase family 29"/>
    <property type="match status" value="1"/>
</dbReference>
<dbReference type="InterPro" id="IPR038578">
    <property type="entry name" value="GT29-like_sf"/>
</dbReference>
<evidence type="ECO:0000256" key="4">
    <source>
        <dbReference type="ARBA" id="ARBA00022679"/>
    </source>
</evidence>
<comment type="similarity">
    <text evidence="2">Belongs to the glycosyltransferase 29 family.</text>
</comment>
<comment type="subcellular location">
    <subcellularLocation>
        <location evidence="1">Golgi apparatus membrane</location>
        <topology evidence="1">Single-pass type II membrane protein</topology>
    </subcellularLocation>
</comment>
<dbReference type="PIRSF" id="PIRSF005557">
    <property type="entry name" value="Sialyl_trans"/>
    <property type="match status" value="1"/>
</dbReference>
<feature type="disulfide bond" evidence="11">
    <location>
        <begin position="42"/>
        <end position="199"/>
    </location>
</feature>
<keyword evidence="5" id="KW-0812">Transmembrane</keyword>
<proteinExistence type="inferred from homology"/>
<keyword evidence="8" id="KW-0333">Golgi apparatus</keyword>
<dbReference type="CDD" id="cd19952">
    <property type="entry name" value="GT29"/>
    <property type="match status" value="1"/>
</dbReference>
<protein>
    <submittedName>
        <fullName evidence="12">Cmp-n-acetylneuraminate-beta-galactosamide-alpha--sialyltransferase 1-like</fullName>
    </submittedName>
</protein>
<evidence type="ECO:0000256" key="3">
    <source>
        <dbReference type="ARBA" id="ARBA00022676"/>
    </source>
</evidence>
<dbReference type="AlphaFoldDB" id="A0A061QNG5"/>
<dbReference type="InterPro" id="IPR001675">
    <property type="entry name" value="Glyco_trans_29"/>
</dbReference>
<evidence type="ECO:0000256" key="10">
    <source>
        <dbReference type="ARBA" id="ARBA00023180"/>
    </source>
</evidence>
<dbReference type="Pfam" id="PF00777">
    <property type="entry name" value="Glyco_transf_29"/>
    <property type="match status" value="2"/>
</dbReference>
<keyword evidence="4 12" id="KW-0808">Transferase</keyword>
<keyword evidence="9" id="KW-0472">Membrane</keyword>
<dbReference type="PANTHER" id="PTHR46779:SF2">
    <property type="entry name" value="SIALYLTRANSFERASE-LIKE PROTEIN 2"/>
    <property type="match status" value="1"/>
</dbReference>
<dbReference type="EMBL" id="GBEZ01025892">
    <property type="protein sequence ID" value="JAC61248.1"/>
    <property type="molecule type" value="Transcribed_RNA"/>
</dbReference>
<dbReference type="GO" id="GO:0000139">
    <property type="term" value="C:Golgi membrane"/>
    <property type="evidence" value="ECO:0007669"/>
    <property type="project" value="UniProtKB-SubCell"/>
</dbReference>
<evidence type="ECO:0000256" key="8">
    <source>
        <dbReference type="ARBA" id="ARBA00023034"/>
    </source>
</evidence>
<evidence type="ECO:0000256" key="2">
    <source>
        <dbReference type="ARBA" id="ARBA00006003"/>
    </source>
</evidence>
<evidence type="ECO:0000256" key="6">
    <source>
        <dbReference type="ARBA" id="ARBA00022968"/>
    </source>
</evidence>
<keyword evidence="6" id="KW-0735">Signal-anchor</keyword>
<evidence type="ECO:0000256" key="9">
    <source>
        <dbReference type="ARBA" id="ARBA00023136"/>
    </source>
</evidence>
<evidence type="ECO:0000313" key="12">
    <source>
        <dbReference type="EMBL" id="JAC61248.1"/>
    </source>
</evidence>
<reference evidence="12" key="1">
    <citation type="submission" date="2014-05" db="EMBL/GenBank/DDBJ databases">
        <title>The transcriptome of the halophilic microalga Tetraselmis sp. GSL018 isolated from the Great Salt Lake, Utah.</title>
        <authorList>
            <person name="Jinkerson R.E."/>
            <person name="D'Adamo S."/>
            <person name="Posewitz M.C."/>
        </authorList>
    </citation>
    <scope>NUCLEOTIDE SEQUENCE</scope>
    <source>
        <strain evidence="12">GSL018</strain>
    </source>
</reference>
<accession>A0A061QNG5</accession>
<keyword evidence="3 12" id="KW-0328">Glycosyltransferase</keyword>